<evidence type="ECO:0000256" key="6">
    <source>
        <dbReference type="RuleBase" id="RU365023"/>
    </source>
</evidence>
<keyword evidence="10" id="KW-1185">Reference proteome</keyword>
<dbReference type="InterPro" id="IPR002963">
    <property type="entry name" value="Expansin"/>
</dbReference>
<keyword evidence="2 6" id="KW-0134">Cell wall</keyword>
<dbReference type="PRINTS" id="PR01225">
    <property type="entry name" value="EXPANSNFAMLY"/>
</dbReference>
<reference evidence="9 10" key="1">
    <citation type="journal article" date="2008" name="Science">
        <title>The Physcomitrella genome reveals evolutionary insights into the conquest of land by plants.</title>
        <authorList>
            <person name="Rensing S."/>
            <person name="Lang D."/>
            <person name="Zimmer A."/>
            <person name="Terry A."/>
            <person name="Salamov A."/>
            <person name="Shapiro H."/>
            <person name="Nishiyama T."/>
            <person name="Perroud P.-F."/>
            <person name="Lindquist E."/>
            <person name="Kamisugi Y."/>
            <person name="Tanahashi T."/>
            <person name="Sakakibara K."/>
            <person name="Fujita T."/>
            <person name="Oishi K."/>
            <person name="Shin-I T."/>
            <person name="Kuroki Y."/>
            <person name="Toyoda A."/>
            <person name="Suzuki Y."/>
            <person name="Hashimoto A."/>
            <person name="Yamaguchi K."/>
            <person name="Sugano A."/>
            <person name="Kohara Y."/>
            <person name="Fujiyama A."/>
            <person name="Anterola A."/>
            <person name="Aoki S."/>
            <person name="Ashton N."/>
            <person name="Barbazuk W.B."/>
            <person name="Barker E."/>
            <person name="Bennetzen J."/>
            <person name="Bezanilla M."/>
            <person name="Blankenship R."/>
            <person name="Cho S.H."/>
            <person name="Dutcher S."/>
            <person name="Estelle M."/>
            <person name="Fawcett J.A."/>
            <person name="Gundlach H."/>
            <person name="Hanada K."/>
            <person name="Heyl A."/>
            <person name="Hicks K.A."/>
            <person name="Hugh J."/>
            <person name="Lohr M."/>
            <person name="Mayer K."/>
            <person name="Melkozernov A."/>
            <person name="Murata T."/>
            <person name="Nelson D."/>
            <person name="Pils B."/>
            <person name="Prigge M."/>
            <person name="Reiss B."/>
            <person name="Renner T."/>
            <person name="Rombauts S."/>
            <person name="Rushton P."/>
            <person name="Sanderfoot A."/>
            <person name="Schween G."/>
            <person name="Shiu S.-H."/>
            <person name="Stueber K."/>
            <person name="Theodoulou F.L."/>
            <person name="Tu H."/>
            <person name="Van de Peer Y."/>
            <person name="Verrier P.J."/>
            <person name="Waters E."/>
            <person name="Wood A."/>
            <person name="Yang L."/>
            <person name="Cove D."/>
            <person name="Cuming A."/>
            <person name="Hasebe M."/>
            <person name="Lucas S."/>
            <person name="Mishler D.B."/>
            <person name="Reski R."/>
            <person name="Grigoriev I."/>
            <person name="Quatrano R.S."/>
            <person name="Boore J.L."/>
        </authorList>
    </citation>
    <scope>NUCLEOTIDE SEQUENCE [LARGE SCALE GENOMIC DNA]</scope>
    <source>
        <strain evidence="9 10">cv. Gransden 2004</strain>
    </source>
</reference>
<dbReference type="PROSITE" id="PS50842">
    <property type="entry name" value="EXPANSIN_EG45"/>
    <property type="match status" value="1"/>
</dbReference>
<dbReference type="PROSITE" id="PS50843">
    <property type="entry name" value="EXPANSIN_CBD"/>
    <property type="match status" value="1"/>
</dbReference>
<evidence type="ECO:0000256" key="1">
    <source>
        <dbReference type="ARBA" id="ARBA00005392"/>
    </source>
</evidence>
<dbReference type="CDD" id="cd22274">
    <property type="entry name" value="DPBB_EXPA_N"/>
    <property type="match status" value="1"/>
</dbReference>
<evidence type="ECO:0000256" key="5">
    <source>
        <dbReference type="ARBA" id="ARBA00023136"/>
    </source>
</evidence>
<evidence type="ECO:0000259" key="8">
    <source>
        <dbReference type="PROSITE" id="PS50843"/>
    </source>
</evidence>
<dbReference type="Gramene" id="Pp3c8_13450V3.2">
    <property type="protein sequence ID" value="Pp3c8_13450V3.2"/>
    <property type="gene ID" value="Pp3c8_13450"/>
</dbReference>
<dbReference type="PRINTS" id="PR01226">
    <property type="entry name" value="EXPANSIN"/>
</dbReference>
<accession>A0A7I4EAV7</accession>
<evidence type="ECO:0000313" key="9">
    <source>
        <dbReference type="EnsemblPlants" id="Pp3c8_13450V3.2"/>
    </source>
</evidence>
<comment type="function">
    <text evidence="6">Causes loosening and extension of plant cell walls by disrupting non-covalent bonding between cellulose microfibrils and matrix glucans. No enzymatic activity has been found.</text>
</comment>
<dbReference type="InterPro" id="IPR007117">
    <property type="entry name" value="Expansin_CBD"/>
</dbReference>
<comment type="similarity">
    <text evidence="1 6">Belongs to the expansin family. Expansin A subfamily.</text>
</comment>
<dbReference type="EnsemblPlants" id="Pp3c8_13450V3.2">
    <property type="protein sequence ID" value="Pp3c8_13450V3.2"/>
    <property type="gene ID" value="Pp3c8_13450"/>
</dbReference>
<keyword evidence="3 6" id="KW-0964">Secreted</keyword>
<keyword evidence="4" id="KW-0732">Signal</keyword>
<evidence type="ECO:0000256" key="3">
    <source>
        <dbReference type="ARBA" id="ARBA00022525"/>
    </source>
</evidence>
<reference evidence="9" key="3">
    <citation type="submission" date="2020-12" db="UniProtKB">
        <authorList>
            <consortium name="EnsemblPlants"/>
        </authorList>
    </citation>
    <scope>IDENTIFICATION</scope>
</reference>
<dbReference type="InterPro" id="IPR007118">
    <property type="entry name" value="Expan_Lol_pI"/>
</dbReference>
<dbReference type="InterPro" id="IPR036749">
    <property type="entry name" value="Expansin_CBD_sf"/>
</dbReference>
<dbReference type="Pfam" id="PF03330">
    <property type="entry name" value="DPBB_1"/>
    <property type="match status" value="1"/>
</dbReference>
<evidence type="ECO:0000313" key="10">
    <source>
        <dbReference type="Proteomes" id="UP000006727"/>
    </source>
</evidence>
<comment type="subcellular location">
    <subcellularLocation>
        <location evidence="6">Secreted</location>
        <location evidence="6">Cell wall</location>
    </subcellularLocation>
    <subcellularLocation>
        <location evidence="6">Membrane</location>
        <topology evidence="6">Peripheral membrane protein</topology>
    </subcellularLocation>
</comment>
<dbReference type="InterPro" id="IPR007112">
    <property type="entry name" value="Expansin/allergen_DPBB_dom"/>
</dbReference>
<dbReference type="GO" id="GO:0005576">
    <property type="term" value="C:extracellular region"/>
    <property type="evidence" value="ECO:0007669"/>
    <property type="project" value="InterPro"/>
</dbReference>
<evidence type="ECO:0000256" key="2">
    <source>
        <dbReference type="ARBA" id="ARBA00022512"/>
    </source>
</evidence>
<dbReference type="Proteomes" id="UP000006727">
    <property type="component" value="Chromosome 8"/>
</dbReference>
<keyword evidence="5" id="KW-0472">Membrane</keyword>
<organism evidence="9 10">
    <name type="scientific">Physcomitrium patens</name>
    <name type="common">Spreading-leaved earth moss</name>
    <name type="synonym">Physcomitrella patens</name>
    <dbReference type="NCBI Taxonomy" id="3218"/>
    <lineage>
        <taxon>Eukaryota</taxon>
        <taxon>Viridiplantae</taxon>
        <taxon>Streptophyta</taxon>
        <taxon>Embryophyta</taxon>
        <taxon>Bryophyta</taxon>
        <taxon>Bryophytina</taxon>
        <taxon>Bryopsida</taxon>
        <taxon>Funariidae</taxon>
        <taxon>Funariales</taxon>
        <taxon>Funariaceae</taxon>
        <taxon>Physcomitrium</taxon>
    </lineage>
</organism>
<evidence type="ECO:0000256" key="4">
    <source>
        <dbReference type="ARBA" id="ARBA00022729"/>
    </source>
</evidence>
<dbReference type="SMART" id="SM00837">
    <property type="entry name" value="DPBB_1"/>
    <property type="match status" value="1"/>
</dbReference>
<proteinExistence type="inferred from homology"/>
<keyword evidence="6" id="KW-0961">Cell wall biogenesis/degradation</keyword>
<evidence type="ECO:0000259" key="7">
    <source>
        <dbReference type="PROSITE" id="PS50842"/>
    </source>
</evidence>
<dbReference type="SUPFAM" id="SSF50685">
    <property type="entry name" value="Barwin-like endoglucanases"/>
    <property type="match status" value="1"/>
</dbReference>
<dbReference type="Gene3D" id="2.40.40.10">
    <property type="entry name" value="RlpA-like domain"/>
    <property type="match status" value="1"/>
</dbReference>
<dbReference type="EMBL" id="ABEU02000008">
    <property type="status" value="NOT_ANNOTATED_CDS"/>
    <property type="molecule type" value="Genomic_DNA"/>
</dbReference>
<dbReference type="Gene3D" id="2.60.40.760">
    <property type="entry name" value="Expansin, cellulose-binding-like domain"/>
    <property type="match status" value="1"/>
</dbReference>
<dbReference type="InterPro" id="IPR036908">
    <property type="entry name" value="RlpA-like_sf"/>
</dbReference>
<feature type="domain" description="Expansin-like CBD" evidence="8">
    <location>
        <begin position="187"/>
        <end position="265"/>
    </location>
</feature>
<name>A0A7I4EAV7_PHYPA</name>
<dbReference type="GO" id="GO:0016020">
    <property type="term" value="C:membrane"/>
    <property type="evidence" value="ECO:0007669"/>
    <property type="project" value="UniProtKB-SubCell"/>
</dbReference>
<sequence length="269" mass="29511">MLNDQEISMMQVVAVHRSETVMKMSNLKLVVLFLALGLTTVIAAPRGWGDAHITYYGSPNGAGTEGGACGYQNTYKLGYGSMTAALSSRLFQGGKACGGCYQLRCAPNRGRNWCWSYARAIVVTATNLCPQGSHGGWCDYPKSHFDLPMPAFTSLARREGGVAPVWYRKVRCAKRGGVRFTIGGNPWFLMVLIHNVGGAGDVVSVKVKCPYTGWVSAYRNWGCLWTVRTKMTGPLSFTLVTSDGRTLYSMNAVRNGWKFGQTWEGSQFR</sequence>
<dbReference type="SUPFAM" id="SSF49590">
    <property type="entry name" value="PHL pollen allergen"/>
    <property type="match status" value="1"/>
</dbReference>
<dbReference type="GO" id="GO:0009664">
    <property type="term" value="P:plant-type cell wall organization"/>
    <property type="evidence" value="ECO:0007669"/>
    <property type="project" value="InterPro"/>
</dbReference>
<dbReference type="InterPro" id="IPR009009">
    <property type="entry name" value="RlpA-like_DPBB"/>
</dbReference>
<feature type="domain" description="Expansin-like EG45" evidence="7">
    <location>
        <begin position="66"/>
        <end position="177"/>
    </location>
</feature>
<reference evidence="9 10" key="2">
    <citation type="journal article" date="2018" name="Plant J.">
        <title>The Physcomitrella patens chromosome-scale assembly reveals moss genome structure and evolution.</title>
        <authorList>
            <person name="Lang D."/>
            <person name="Ullrich K.K."/>
            <person name="Murat F."/>
            <person name="Fuchs J."/>
            <person name="Jenkins J."/>
            <person name="Haas F.B."/>
            <person name="Piednoel M."/>
            <person name="Gundlach H."/>
            <person name="Van Bel M."/>
            <person name="Meyberg R."/>
            <person name="Vives C."/>
            <person name="Morata J."/>
            <person name="Symeonidi A."/>
            <person name="Hiss M."/>
            <person name="Muchero W."/>
            <person name="Kamisugi Y."/>
            <person name="Saleh O."/>
            <person name="Blanc G."/>
            <person name="Decker E.L."/>
            <person name="van Gessel N."/>
            <person name="Grimwood J."/>
            <person name="Hayes R.D."/>
            <person name="Graham S.W."/>
            <person name="Gunter L.E."/>
            <person name="McDaniel S.F."/>
            <person name="Hoernstein S.N.W."/>
            <person name="Larsson A."/>
            <person name="Li F.W."/>
            <person name="Perroud P.F."/>
            <person name="Phillips J."/>
            <person name="Ranjan P."/>
            <person name="Rokshar D.S."/>
            <person name="Rothfels C.J."/>
            <person name="Schneider L."/>
            <person name="Shu S."/>
            <person name="Stevenson D.W."/>
            <person name="Thummler F."/>
            <person name="Tillich M."/>
            <person name="Villarreal Aguilar J.C."/>
            <person name="Widiez T."/>
            <person name="Wong G.K."/>
            <person name="Wymore A."/>
            <person name="Zhang Y."/>
            <person name="Zimmer A.D."/>
            <person name="Quatrano R.S."/>
            <person name="Mayer K.F.X."/>
            <person name="Goodstein D."/>
            <person name="Casacuberta J.M."/>
            <person name="Vandepoele K."/>
            <person name="Reski R."/>
            <person name="Cuming A.C."/>
            <person name="Tuskan G.A."/>
            <person name="Maumus F."/>
            <person name="Salse J."/>
            <person name="Schmutz J."/>
            <person name="Rensing S.A."/>
        </authorList>
    </citation>
    <scope>NUCLEOTIDE SEQUENCE [LARGE SCALE GENOMIC DNA]</scope>
    <source>
        <strain evidence="9 10">cv. Gransden 2004</strain>
    </source>
</reference>
<dbReference type="Pfam" id="PF01357">
    <property type="entry name" value="Expansin_C"/>
    <property type="match status" value="1"/>
</dbReference>
<protein>
    <recommendedName>
        <fullName evidence="6">Expansin</fullName>
    </recommendedName>
</protein>
<dbReference type="AlphaFoldDB" id="A0A7I4EAV7"/>
<dbReference type="PANTHER" id="PTHR31867">
    <property type="entry name" value="EXPANSIN-A15"/>
    <property type="match status" value="1"/>
</dbReference>
<gene>
    <name evidence="9" type="primary">LOC112285402</name>
</gene>